<dbReference type="PANTHER" id="PTHR11079">
    <property type="entry name" value="CYTOSINE DEAMINASE FAMILY MEMBER"/>
    <property type="match status" value="1"/>
</dbReference>
<comment type="caution">
    <text evidence="2">The sequence shown here is derived from an EMBL/GenBank/DDBJ whole genome shotgun (WGS) entry which is preliminary data.</text>
</comment>
<gene>
    <name evidence="2" type="ORF">BDA99DRAFT_517298</name>
</gene>
<evidence type="ECO:0000313" key="2">
    <source>
        <dbReference type="EMBL" id="KAI9255647.1"/>
    </source>
</evidence>
<feature type="domain" description="CMP/dCMP-type deaminase" evidence="1">
    <location>
        <begin position="10"/>
        <end position="129"/>
    </location>
</feature>
<organism evidence="2 3">
    <name type="scientific">Phascolomyces articulosus</name>
    <dbReference type="NCBI Taxonomy" id="60185"/>
    <lineage>
        <taxon>Eukaryota</taxon>
        <taxon>Fungi</taxon>
        <taxon>Fungi incertae sedis</taxon>
        <taxon>Mucoromycota</taxon>
        <taxon>Mucoromycotina</taxon>
        <taxon>Mucoromycetes</taxon>
        <taxon>Mucorales</taxon>
        <taxon>Lichtheimiaceae</taxon>
        <taxon>Phascolomyces</taxon>
    </lineage>
</organism>
<dbReference type="EMBL" id="JAIXMP010000022">
    <property type="protein sequence ID" value="KAI9255647.1"/>
    <property type="molecule type" value="Genomic_DNA"/>
</dbReference>
<accession>A0AAD5PBQ7</accession>
<dbReference type="AlphaFoldDB" id="A0AAD5PBQ7"/>
<name>A0AAD5PBQ7_9FUNG</name>
<dbReference type="SUPFAM" id="SSF53927">
    <property type="entry name" value="Cytidine deaminase-like"/>
    <property type="match status" value="1"/>
</dbReference>
<dbReference type="GO" id="GO:0006152">
    <property type="term" value="P:purine nucleoside catabolic process"/>
    <property type="evidence" value="ECO:0007669"/>
    <property type="project" value="TreeGrafter"/>
</dbReference>
<protein>
    <submittedName>
        <fullName evidence="2">Zinc-binding CMP/dCMP deaminase protein</fullName>
    </submittedName>
</protein>
<dbReference type="GO" id="GO:0047974">
    <property type="term" value="F:guanosine deaminase activity"/>
    <property type="evidence" value="ECO:0007669"/>
    <property type="project" value="TreeGrafter"/>
</dbReference>
<keyword evidence="3" id="KW-1185">Reference proteome</keyword>
<dbReference type="CDD" id="cd01285">
    <property type="entry name" value="nucleoside_deaminase"/>
    <property type="match status" value="1"/>
</dbReference>
<reference evidence="2" key="2">
    <citation type="submission" date="2023-02" db="EMBL/GenBank/DDBJ databases">
        <authorList>
            <consortium name="DOE Joint Genome Institute"/>
            <person name="Mondo S.J."/>
            <person name="Chang Y."/>
            <person name="Wang Y."/>
            <person name="Ahrendt S."/>
            <person name="Andreopoulos W."/>
            <person name="Barry K."/>
            <person name="Beard J."/>
            <person name="Benny G.L."/>
            <person name="Blankenship S."/>
            <person name="Bonito G."/>
            <person name="Cuomo C."/>
            <person name="Desiro A."/>
            <person name="Gervers K.A."/>
            <person name="Hundley H."/>
            <person name="Kuo A."/>
            <person name="LaButti K."/>
            <person name="Lang B.F."/>
            <person name="Lipzen A."/>
            <person name="O'Donnell K."/>
            <person name="Pangilinan J."/>
            <person name="Reynolds N."/>
            <person name="Sandor L."/>
            <person name="Smith M.W."/>
            <person name="Tsang A."/>
            <person name="Grigoriev I.V."/>
            <person name="Stajich J.E."/>
            <person name="Spatafora J.W."/>
        </authorList>
    </citation>
    <scope>NUCLEOTIDE SEQUENCE</scope>
    <source>
        <strain evidence="2">RSA 2281</strain>
    </source>
</reference>
<dbReference type="InterPro" id="IPR016193">
    <property type="entry name" value="Cytidine_deaminase-like"/>
</dbReference>
<dbReference type="InterPro" id="IPR002125">
    <property type="entry name" value="CMP_dCMP_dom"/>
</dbReference>
<dbReference type="Gene3D" id="3.40.140.10">
    <property type="entry name" value="Cytidine Deaminase, domain 2"/>
    <property type="match status" value="1"/>
</dbReference>
<proteinExistence type="predicted"/>
<evidence type="ECO:0000259" key="1">
    <source>
        <dbReference type="PROSITE" id="PS51747"/>
    </source>
</evidence>
<dbReference type="Pfam" id="PF00383">
    <property type="entry name" value="dCMP_cyt_deam_1"/>
    <property type="match status" value="1"/>
</dbReference>
<reference evidence="2" key="1">
    <citation type="journal article" date="2022" name="IScience">
        <title>Evolution of zygomycete secretomes and the origins of terrestrial fungal ecologies.</title>
        <authorList>
            <person name="Chang Y."/>
            <person name="Wang Y."/>
            <person name="Mondo S."/>
            <person name="Ahrendt S."/>
            <person name="Andreopoulos W."/>
            <person name="Barry K."/>
            <person name="Beard J."/>
            <person name="Benny G.L."/>
            <person name="Blankenship S."/>
            <person name="Bonito G."/>
            <person name="Cuomo C."/>
            <person name="Desiro A."/>
            <person name="Gervers K.A."/>
            <person name="Hundley H."/>
            <person name="Kuo A."/>
            <person name="LaButti K."/>
            <person name="Lang B.F."/>
            <person name="Lipzen A."/>
            <person name="O'Donnell K."/>
            <person name="Pangilinan J."/>
            <person name="Reynolds N."/>
            <person name="Sandor L."/>
            <person name="Smith M.E."/>
            <person name="Tsang A."/>
            <person name="Grigoriev I.V."/>
            <person name="Stajich J.E."/>
            <person name="Spatafora J.W."/>
        </authorList>
    </citation>
    <scope>NUCLEOTIDE SEQUENCE</scope>
    <source>
        <strain evidence="2">RSA 2281</strain>
    </source>
</reference>
<evidence type="ECO:0000313" key="3">
    <source>
        <dbReference type="Proteomes" id="UP001209540"/>
    </source>
</evidence>
<dbReference type="PANTHER" id="PTHR11079:SF161">
    <property type="entry name" value="CMP_DCMP-TYPE DEAMINASE DOMAIN-CONTAINING PROTEIN"/>
    <property type="match status" value="1"/>
</dbReference>
<dbReference type="Proteomes" id="UP001209540">
    <property type="component" value="Unassembled WGS sequence"/>
</dbReference>
<sequence>MSSTAPASHEKMVEYLRESIQVAKRSRAMGKHPFGAVLVEDATGKVLLQYTNVGSTFHAESELARVAAFNFTPEHLAKCTLYTSVEPCVMCAGTCYWANIGSIVYAMAESELATMTTNSKENPTLDLPCREVFARGSRKVNVVGPFPELYEEVKEDHRDFWDSH</sequence>
<dbReference type="PROSITE" id="PS51747">
    <property type="entry name" value="CYT_DCMP_DEAMINASES_2"/>
    <property type="match status" value="1"/>
</dbReference>